<dbReference type="RefSeq" id="WP_208098756.1">
    <property type="nucleotide sequence ID" value="NZ_JAGDYM010000016.1"/>
</dbReference>
<feature type="transmembrane region" description="Helical" evidence="2">
    <location>
        <begin position="226"/>
        <end position="248"/>
    </location>
</feature>
<dbReference type="AlphaFoldDB" id="A0A939MQC3"/>
<proteinExistence type="inferred from homology"/>
<feature type="transmembrane region" description="Helical" evidence="2">
    <location>
        <begin position="30"/>
        <end position="51"/>
    </location>
</feature>
<dbReference type="SUPFAM" id="SSF103481">
    <property type="entry name" value="Multidrug resistance efflux transporter EmrE"/>
    <property type="match status" value="2"/>
</dbReference>
<evidence type="ECO:0000256" key="2">
    <source>
        <dbReference type="SAM" id="Phobius"/>
    </source>
</evidence>
<comment type="similarity">
    <text evidence="1">Belongs to the EamA transporter family.</text>
</comment>
<reference evidence="4" key="1">
    <citation type="submission" date="2021-03" db="EMBL/GenBank/DDBJ databases">
        <title>Leucobacter chromiisoli sp. nov., isolated from chromium-containing soil of chemical plant.</title>
        <authorList>
            <person name="Xu Z."/>
        </authorList>
    </citation>
    <scope>NUCLEOTIDE SEQUENCE</scope>
    <source>
        <strain evidence="4">S27</strain>
    </source>
</reference>
<feature type="transmembrane region" description="Helical" evidence="2">
    <location>
        <begin position="179"/>
        <end position="201"/>
    </location>
</feature>
<protein>
    <submittedName>
        <fullName evidence="4">DMT family transporter</fullName>
    </submittedName>
</protein>
<keyword evidence="2" id="KW-1133">Transmembrane helix</keyword>
<keyword evidence="5" id="KW-1185">Reference proteome</keyword>
<sequence length="300" mass="29630">MIGLALAFLSSALWGAADFAAGLGARRSDALRTSLLTYLLASSLLVIVHLLDPGRPSASAITGGLIAAVCSAVGFVSFYVSLALAPMGVVTAIVAATEVVVPVVVGVGVHGEPLSVLSWAGAATAAIGAVVVGAAEGSGARDRGSVRTTTRALLLAAIAGVAFGLAVVALDLAPPTSGMLAPSLEMVGGLVITGALLAIVFRSERARRIAGSVGVVTAVRLDRHGAILGALAGGLQGAANIVLMLALWNGDLAVVGVIVCLYPVTTAILARFVLGERLARAHLVGIGLALGGCVLLALAA</sequence>
<dbReference type="Gene3D" id="1.10.3730.20">
    <property type="match status" value="1"/>
</dbReference>
<feature type="transmembrane region" description="Helical" evidence="2">
    <location>
        <begin position="152"/>
        <end position="173"/>
    </location>
</feature>
<comment type="caution">
    <text evidence="4">The sequence shown here is derived from an EMBL/GenBank/DDBJ whole genome shotgun (WGS) entry which is preliminary data.</text>
</comment>
<accession>A0A939MQC3</accession>
<feature type="domain" description="EamA" evidence="3">
    <location>
        <begin position="151"/>
        <end position="297"/>
    </location>
</feature>
<feature type="domain" description="EamA" evidence="3">
    <location>
        <begin position="1"/>
        <end position="132"/>
    </location>
</feature>
<dbReference type="EMBL" id="JAGDYM010000016">
    <property type="protein sequence ID" value="MBO1903002.1"/>
    <property type="molecule type" value="Genomic_DNA"/>
</dbReference>
<feature type="transmembrane region" description="Helical" evidence="2">
    <location>
        <begin position="116"/>
        <end position="140"/>
    </location>
</feature>
<dbReference type="InterPro" id="IPR000620">
    <property type="entry name" value="EamA_dom"/>
</dbReference>
<feature type="transmembrane region" description="Helical" evidence="2">
    <location>
        <begin position="63"/>
        <end position="96"/>
    </location>
</feature>
<gene>
    <name evidence="4" type="ORF">J4H92_13725</name>
</gene>
<evidence type="ECO:0000259" key="3">
    <source>
        <dbReference type="Pfam" id="PF00892"/>
    </source>
</evidence>
<dbReference type="Proteomes" id="UP000664382">
    <property type="component" value="Unassembled WGS sequence"/>
</dbReference>
<dbReference type="GO" id="GO:0016020">
    <property type="term" value="C:membrane"/>
    <property type="evidence" value="ECO:0007669"/>
    <property type="project" value="InterPro"/>
</dbReference>
<evidence type="ECO:0000313" key="4">
    <source>
        <dbReference type="EMBL" id="MBO1903002.1"/>
    </source>
</evidence>
<keyword evidence="2" id="KW-0472">Membrane</keyword>
<evidence type="ECO:0000256" key="1">
    <source>
        <dbReference type="ARBA" id="ARBA00007362"/>
    </source>
</evidence>
<dbReference type="InterPro" id="IPR037185">
    <property type="entry name" value="EmrE-like"/>
</dbReference>
<feature type="transmembrane region" description="Helical" evidence="2">
    <location>
        <begin position="254"/>
        <end position="274"/>
    </location>
</feature>
<feature type="transmembrane region" description="Helical" evidence="2">
    <location>
        <begin position="281"/>
        <end position="299"/>
    </location>
</feature>
<dbReference type="Pfam" id="PF00892">
    <property type="entry name" value="EamA"/>
    <property type="match status" value="2"/>
</dbReference>
<keyword evidence="2" id="KW-0812">Transmembrane</keyword>
<evidence type="ECO:0000313" key="5">
    <source>
        <dbReference type="Proteomes" id="UP000664382"/>
    </source>
</evidence>
<organism evidence="4 5">
    <name type="scientific">Leucobacter weissii</name>
    <dbReference type="NCBI Taxonomy" id="1983706"/>
    <lineage>
        <taxon>Bacteria</taxon>
        <taxon>Bacillati</taxon>
        <taxon>Actinomycetota</taxon>
        <taxon>Actinomycetes</taxon>
        <taxon>Micrococcales</taxon>
        <taxon>Microbacteriaceae</taxon>
        <taxon>Leucobacter</taxon>
    </lineage>
</organism>
<name>A0A939MQC3_9MICO</name>